<gene>
    <name evidence="1" type="ORF">PsAD2_01265</name>
</gene>
<protein>
    <submittedName>
        <fullName evidence="1">Uncharacterized protein</fullName>
    </submittedName>
</protein>
<dbReference type="Proteomes" id="UP000076577">
    <property type="component" value="Unassembled WGS sequence"/>
</dbReference>
<dbReference type="RefSeq" id="WP_068003925.1">
    <property type="nucleotide sequence ID" value="NZ_FOFM01000007.1"/>
</dbReference>
<sequence>MLKPQERVSRLAYDAAKLRLSHYYEPLSADQTFSLAEIVCALPTPVVEVNHFHLVLYMFTCLFIHPRAFNSAVYPPRRKWSLHDEQAAVDGNHLLKHQRLD</sequence>
<comment type="caution">
    <text evidence="1">The sequence shown here is derived from an EMBL/GenBank/DDBJ whole genome shotgun (WGS) entry which is preliminary data.</text>
</comment>
<keyword evidence="2" id="KW-1185">Reference proteome</keyword>
<evidence type="ECO:0000313" key="1">
    <source>
        <dbReference type="EMBL" id="KZL20776.1"/>
    </source>
</evidence>
<proteinExistence type="predicted"/>
<evidence type="ECO:0000313" key="2">
    <source>
        <dbReference type="Proteomes" id="UP000076577"/>
    </source>
</evidence>
<name>A0A161V9Y5_9HYPH</name>
<dbReference type="PATRIC" id="fig|989403.3.peg.1356"/>
<dbReference type="EMBL" id="LMCB01000006">
    <property type="protein sequence ID" value="KZL20776.1"/>
    <property type="molecule type" value="Genomic_DNA"/>
</dbReference>
<accession>A0A161V9Y5</accession>
<reference evidence="1 2" key="1">
    <citation type="journal article" date="2016" name="Front. Microbiol.">
        <title>Comparative Genomic Analysis Reveals a Diverse Repertoire of Genes Involved in Prokaryote-Eukaryote Interactions within the Pseudovibrio Genus.</title>
        <authorList>
            <person name="Romano S."/>
            <person name="Fernandez-Guerra A."/>
            <person name="Reen F.J."/>
            <person name="Glockner F.O."/>
            <person name="Crowley S.P."/>
            <person name="O'Sullivan O."/>
            <person name="Cotter P.D."/>
            <person name="Adams C."/>
            <person name="Dobson A.D."/>
            <person name="O'Gara F."/>
        </authorList>
    </citation>
    <scope>NUCLEOTIDE SEQUENCE [LARGE SCALE GENOMIC DNA]</scope>
    <source>
        <strain evidence="1 2">Ad2</strain>
    </source>
</reference>
<dbReference type="STRING" id="989403.SAMN05421798_107111"/>
<dbReference type="AlphaFoldDB" id="A0A161V9Y5"/>
<organism evidence="1 2">
    <name type="scientific">Pseudovibrio axinellae</name>
    <dbReference type="NCBI Taxonomy" id="989403"/>
    <lineage>
        <taxon>Bacteria</taxon>
        <taxon>Pseudomonadati</taxon>
        <taxon>Pseudomonadota</taxon>
        <taxon>Alphaproteobacteria</taxon>
        <taxon>Hyphomicrobiales</taxon>
        <taxon>Stappiaceae</taxon>
        <taxon>Pseudovibrio</taxon>
    </lineage>
</organism>